<evidence type="ECO:0000256" key="4">
    <source>
        <dbReference type="ARBA" id="ARBA00023136"/>
    </source>
</evidence>
<keyword evidence="7" id="KW-0732">Signal</keyword>
<feature type="transmembrane region" description="Helical" evidence="6">
    <location>
        <begin position="471"/>
        <end position="495"/>
    </location>
</feature>
<evidence type="ECO:0000256" key="2">
    <source>
        <dbReference type="ARBA" id="ARBA00022692"/>
    </source>
</evidence>
<dbReference type="RefSeq" id="XP_024710074.1">
    <property type="nucleotide sequence ID" value="XM_024854292.1"/>
</dbReference>
<accession>A0A2I2GPH2</accession>
<dbReference type="OrthoDB" id="448280at2759"/>
<feature type="transmembrane region" description="Helical" evidence="6">
    <location>
        <begin position="342"/>
        <end position="366"/>
    </location>
</feature>
<dbReference type="GO" id="GO:0005385">
    <property type="term" value="F:zinc ion transmembrane transporter activity"/>
    <property type="evidence" value="ECO:0007669"/>
    <property type="project" value="TreeGrafter"/>
</dbReference>
<feature type="signal peptide" evidence="7">
    <location>
        <begin position="1"/>
        <end position="17"/>
    </location>
</feature>
<comment type="caution">
    <text evidence="8">The sequence shown here is derived from an EMBL/GenBank/DDBJ whole genome shotgun (WGS) entry which is preliminary data.</text>
</comment>
<evidence type="ECO:0000256" key="5">
    <source>
        <dbReference type="SAM" id="MobiDB-lite"/>
    </source>
</evidence>
<proteinExistence type="predicted"/>
<gene>
    <name evidence="8" type="ORF">P170DRAFT_505465</name>
</gene>
<evidence type="ECO:0000256" key="7">
    <source>
        <dbReference type="SAM" id="SignalP"/>
    </source>
</evidence>
<sequence length="499" mass="52621">MFRNLFLTAIAVGAVHAQTASYTGCHNHGSVEYCFGPDGEETAMSTQAASTATSVSASTTSSADSAAITGCHSHGDDVYCIESDGSEVQVSMEATPTGEMPAEYTGCHSHGEDRFCMDPDGNEVQVLAEGESTSDSGDSESGDSGGMNCHFHAGVEHCVGEGESEHSSEPSCGVQTRDYDMPLRIGTLFVILVTSALGVFLPMLLVKLPFQKINTMFSTIVKQFGTGVIMSTAFVHLYTHANLMFTNDCLGELEYEATTSAIVMAGILLSFLTEYIGHRILLARSRRNAASSSSPDSPTMTETGSNTQKPTPDAPSHPGASTLAHLGHSHGPHDPTQPNTKLSVLVMEAGVIFHSILIGLTLVVAGDSFYKTLLVVIVFHQFFEGLALGARIAMLPGRILPSKAIMATIFALITPIGMAIGMGVIHSFNGNERSTLIALGTLDALSAGILVWVGLVDMWARDWVIEGGEMLNAPLGQVLTGGISLIAGMVLMSLLGKWA</sequence>
<evidence type="ECO:0000313" key="8">
    <source>
        <dbReference type="EMBL" id="PLB54772.1"/>
    </source>
</evidence>
<dbReference type="AlphaFoldDB" id="A0A2I2GPH2"/>
<dbReference type="Pfam" id="PF02535">
    <property type="entry name" value="Zip"/>
    <property type="match status" value="1"/>
</dbReference>
<dbReference type="Proteomes" id="UP000234275">
    <property type="component" value="Unassembled WGS sequence"/>
</dbReference>
<feature type="transmembrane region" description="Helical" evidence="6">
    <location>
        <begin position="437"/>
        <end position="459"/>
    </location>
</feature>
<feature type="transmembrane region" description="Helical" evidence="6">
    <location>
        <begin position="372"/>
        <end position="392"/>
    </location>
</feature>
<evidence type="ECO:0000256" key="6">
    <source>
        <dbReference type="SAM" id="Phobius"/>
    </source>
</evidence>
<feature type="region of interest" description="Disordered" evidence="5">
    <location>
        <begin position="289"/>
        <end position="339"/>
    </location>
</feature>
<keyword evidence="9" id="KW-1185">Reference proteome</keyword>
<dbReference type="STRING" id="1392250.A0A2I2GPH2"/>
<name>A0A2I2GPH2_9EURO</name>
<dbReference type="PANTHER" id="PTHR11040:SF44">
    <property type="entry name" value="PROTEIN ZNTC-RELATED"/>
    <property type="match status" value="1"/>
</dbReference>
<protein>
    <submittedName>
        <fullName evidence="8">ZIP zinc transporter</fullName>
    </submittedName>
</protein>
<feature type="chain" id="PRO_5014153189" evidence="7">
    <location>
        <begin position="18"/>
        <end position="499"/>
    </location>
</feature>
<evidence type="ECO:0000313" key="9">
    <source>
        <dbReference type="Proteomes" id="UP000234275"/>
    </source>
</evidence>
<dbReference type="InterPro" id="IPR003689">
    <property type="entry name" value="ZIP"/>
</dbReference>
<dbReference type="GO" id="GO:0005886">
    <property type="term" value="C:plasma membrane"/>
    <property type="evidence" value="ECO:0007669"/>
    <property type="project" value="TreeGrafter"/>
</dbReference>
<keyword evidence="2 6" id="KW-0812">Transmembrane</keyword>
<comment type="subcellular location">
    <subcellularLocation>
        <location evidence="1">Membrane</location>
        <topology evidence="1">Multi-pass membrane protein</topology>
    </subcellularLocation>
</comment>
<dbReference type="VEuPathDB" id="FungiDB:P170DRAFT_505465"/>
<dbReference type="EMBL" id="MSFO01000001">
    <property type="protein sequence ID" value="PLB54772.1"/>
    <property type="molecule type" value="Genomic_DNA"/>
</dbReference>
<feature type="transmembrane region" description="Helical" evidence="6">
    <location>
        <begin position="185"/>
        <end position="208"/>
    </location>
</feature>
<dbReference type="PANTHER" id="PTHR11040">
    <property type="entry name" value="ZINC/IRON TRANSPORTER"/>
    <property type="match status" value="1"/>
</dbReference>
<feature type="compositionally biased region" description="Polar residues" evidence="5">
    <location>
        <begin position="295"/>
        <end position="310"/>
    </location>
</feature>
<keyword evidence="3 6" id="KW-1133">Transmembrane helix</keyword>
<feature type="transmembrane region" description="Helical" evidence="6">
    <location>
        <begin position="220"/>
        <end position="239"/>
    </location>
</feature>
<evidence type="ECO:0000256" key="3">
    <source>
        <dbReference type="ARBA" id="ARBA00022989"/>
    </source>
</evidence>
<dbReference type="GeneID" id="36561998"/>
<feature type="transmembrane region" description="Helical" evidence="6">
    <location>
        <begin position="404"/>
        <end position="425"/>
    </location>
</feature>
<reference evidence="8 9" key="1">
    <citation type="submission" date="2016-12" db="EMBL/GenBank/DDBJ databases">
        <title>The genomes of Aspergillus section Nigri reveals drivers in fungal speciation.</title>
        <authorList>
            <consortium name="DOE Joint Genome Institute"/>
            <person name="Vesth T.C."/>
            <person name="Nybo J."/>
            <person name="Theobald S."/>
            <person name="Brandl J."/>
            <person name="Frisvad J.C."/>
            <person name="Nielsen K.F."/>
            <person name="Lyhne E.K."/>
            <person name="Kogle M.E."/>
            <person name="Kuo A."/>
            <person name="Riley R."/>
            <person name="Clum A."/>
            <person name="Nolan M."/>
            <person name="Lipzen A."/>
            <person name="Salamov A."/>
            <person name="Henrissat B."/>
            <person name="Wiebenga A."/>
            <person name="De Vries R.P."/>
            <person name="Grigoriev I.V."/>
            <person name="Mortensen U.H."/>
            <person name="Andersen M.R."/>
            <person name="Baker S.E."/>
        </authorList>
    </citation>
    <scope>NUCLEOTIDE SEQUENCE [LARGE SCALE GENOMIC DNA]</scope>
    <source>
        <strain evidence="8 9">IBT 23096</strain>
    </source>
</reference>
<organism evidence="8 9">
    <name type="scientific">Aspergillus steynii IBT 23096</name>
    <dbReference type="NCBI Taxonomy" id="1392250"/>
    <lineage>
        <taxon>Eukaryota</taxon>
        <taxon>Fungi</taxon>
        <taxon>Dikarya</taxon>
        <taxon>Ascomycota</taxon>
        <taxon>Pezizomycotina</taxon>
        <taxon>Eurotiomycetes</taxon>
        <taxon>Eurotiomycetidae</taxon>
        <taxon>Eurotiales</taxon>
        <taxon>Aspergillaceae</taxon>
        <taxon>Aspergillus</taxon>
        <taxon>Aspergillus subgen. Circumdati</taxon>
    </lineage>
</organism>
<feature type="transmembrane region" description="Helical" evidence="6">
    <location>
        <begin position="259"/>
        <end position="277"/>
    </location>
</feature>
<keyword evidence="4 6" id="KW-0472">Membrane</keyword>
<evidence type="ECO:0000256" key="1">
    <source>
        <dbReference type="ARBA" id="ARBA00004141"/>
    </source>
</evidence>